<keyword evidence="2" id="KW-1185">Reference proteome</keyword>
<organism evidence="2 3">
    <name type="scientific">Macrostomum lignano</name>
    <dbReference type="NCBI Taxonomy" id="282301"/>
    <lineage>
        <taxon>Eukaryota</taxon>
        <taxon>Metazoa</taxon>
        <taxon>Spiralia</taxon>
        <taxon>Lophotrochozoa</taxon>
        <taxon>Platyhelminthes</taxon>
        <taxon>Rhabditophora</taxon>
        <taxon>Macrostomorpha</taxon>
        <taxon>Macrostomida</taxon>
        <taxon>Macrostomidae</taxon>
        <taxon>Macrostomum</taxon>
    </lineage>
</organism>
<evidence type="ECO:0000256" key="1">
    <source>
        <dbReference type="SAM" id="MobiDB-lite"/>
    </source>
</evidence>
<feature type="compositionally biased region" description="Basic residues" evidence="1">
    <location>
        <begin position="199"/>
        <end position="221"/>
    </location>
</feature>
<proteinExistence type="predicted"/>
<evidence type="ECO:0000313" key="2">
    <source>
        <dbReference type="Proteomes" id="UP000095280"/>
    </source>
</evidence>
<reference evidence="3" key="1">
    <citation type="submission" date="2016-11" db="UniProtKB">
        <authorList>
            <consortium name="WormBaseParasite"/>
        </authorList>
    </citation>
    <scope>IDENTIFICATION</scope>
</reference>
<dbReference type="Proteomes" id="UP000095280">
    <property type="component" value="Unplaced"/>
</dbReference>
<feature type="compositionally biased region" description="Polar residues" evidence="1">
    <location>
        <begin position="72"/>
        <end position="81"/>
    </location>
</feature>
<feature type="region of interest" description="Disordered" evidence="1">
    <location>
        <begin position="28"/>
        <end position="111"/>
    </location>
</feature>
<accession>A0A1I8F4B6</accession>
<dbReference type="AlphaFoldDB" id="A0A1I8F4B6"/>
<dbReference type="WBParaSite" id="maker-unitig_20068-snap-gene-0.1-mRNA-1">
    <property type="protein sequence ID" value="maker-unitig_20068-snap-gene-0.1-mRNA-1"/>
    <property type="gene ID" value="maker-unitig_20068-snap-gene-0.1"/>
</dbReference>
<evidence type="ECO:0000313" key="3">
    <source>
        <dbReference type="WBParaSite" id="maker-unitig_20068-snap-gene-0.1-mRNA-1"/>
    </source>
</evidence>
<feature type="compositionally biased region" description="Gly residues" evidence="1">
    <location>
        <begin position="92"/>
        <end position="101"/>
    </location>
</feature>
<feature type="compositionally biased region" description="Pro residues" evidence="1">
    <location>
        <begin position="262"/>
        <end position="273"/>
    </location>
</feature>
<feature type="region of interest" description="Disordered" evidence="1">
    <location>
        <begin position="198"/>
        <end position="234"/>
    </location>
</feature>
<protein>
    <submittedName>
        <fullName evidence="3">Uncharacterized protein</fullName>
    </submittedName>
</protein>
<sequence>MRRRQQQQAAPTSFFICDILDPDKFKGAGRGFESSLHWTLDSSSDKDETSKSKRRQNQKGVKITHLLKSHPQRSTSSRTSQGEPDGGRDVDGGVGGSGGRRQGGEASEGANRLHLRRTAGCVGKQVQDTPLPCCERLNLALALNLTETQVENLVPKPAHQMEEAEPRLRRQQSDIASRLGPSMTPVSAQALASLGYPSFHHHHHQSPLHQLRRGRPSRSIRRGPLAPATPPPPFFPPLSAIDAFRVLLESQRAGGGAGGFLLPPPPPPPPPPATHKQHSSSLSSCSRLKSDSATD</sequence>
<feature type="region of interest" description="Disordered" evidence="1">
    <location>
        <begin position="252"/>
        <end position="295"/>
    </location>
</feature>
<name>A0A1I8F4B6_9PLAT</name>